<evidence type="ECO:0000313" key="4">
    <source>
        <dbReference type="Proteomes" id="UP001164693"/>
    </source>
</evidence>
<evidence type="ECO:0000313" key="3">
    <source>
        <dbReference type="EMBL" id="WAX55423.1"/>
    </source>
</evidence>
<reference evidence="3" key="1">
    <citation type="submission" date="2022-05" db="EMBL/GenBank/DDBJ databases">
        <title>Jatrophihabitans sp. SB3-54 whole genome sequence.</title>
        <authorList>
            <person name="Suh M.K."/>
            <person name="Eom M.K."/>
            <person name="Kim J.S."/>
            <person name="Kim H.S."/>
            <person name="Do H.E."/>
            <person name="Shin Y.K."/>
            <person name="Lee J.-S."/>
        </authorList>
    </citation>
    <scope>NUCLEOTIDE SEQUENCE</scope>
    <source>
        <strain evidence="3">SB3-54</strain>
    </source>
</reference>
<feature type="transmembrane region" description="Helical" evidence="1">
    <location>
        <begin position="33"/>
        <end position="50"/>
    </location>
</feature>
<organism evidence="3 4">
    <name type="scientific">Jatrophihabitans cynanchi</name>
    <dbReference type="NCBI Taxonomy" id="2944128"/>
    <lineage>
        <taxon>Bacteria</taxon>
        <taxon>Bacillati</taxon>
        <taxon>Actinomycetota</taxon>
        <taxon>Actinomycetes</taxon>
        <taxon>Jatrophihabitantales</taxon>
        <taxon>Jatrophihabitantaceae</taxon>
        <taxon>Jatrophihabitans</taxon>
    </lineage>
</organism>
<keyword evidence="1" id="KW-0812">Transmembrane</keyword>
<dbReference type="EMBL" id="CP097463">
    <property type="protein sequence ID" value="WAX55423.1"/>
    <property type="molecule type" value="Genomic_DNA"/>
</dbReference>
<dbReference type="Proteomes" id="UP001164693">
    <property type="component" value="Chromosome"/>
</dbReference>
<dbReference type="RefSeq" id="WP_269441934.1">
    <property type="nucleotide sequence ID" value="NZ_CP097463.1"/>
</dbReference>
<keyword evidence="4" id="KW-1185">Reference proteome</keyword>
<keyword evidence="2" id="KW-0732">Signal</keyword>
<evidence type="ECO:0000256" key="1">
    <source>
        <dbReference type="SAM" id="Phobius"/>
    </source>
</evidence>
<protein>
    <submittedName>
        <fullName evidence="3">Uncharacterized protein</fullName>
    </submittedName>
</protein>
<feature type="chain" id="PRO_5045307632" evidence="2">
    <location>
        <begin position="22"/>
        <end position="71"/>
    </location>
</feature>
<keyword evidence="1" id="KW-1133">Transmembrane helix</keyword>
<gene>
    <name evidence="3" type="ORF">M6B22_12800</name>
</gene>
<sequence>MFRGSVLLCALLFAAPTMWQALVDQTISVETALVRFLIAVPVAAILLGLVRSAMDKPSTDRTPPREQRPER</sequence>
<proteinExistence type="predicted"/>
<accession>A0ABY7JUP4</accession>
<name>A0ABY7JUP4_9ACTN</name>
<evidence type="ECO:0000256" key="2">
    <source>
        <dbReference type="SAM" id="SignalP"/>
    </source>
</evidence>
<feature type="signal peptide" evidence="2">
    <location>
        <begin position="1"/>
        <end position="21"/>
    </location>
</feature>
<keyword evidence="1" id="KW-0472">Membrane</keyword>